<dbReference type="RefSeq" id="WP_154452332.1">
    <property type="nucleotide sequence ID" value="NZ_CP044328.1"/>
</dbReference>
<dbReference type="EMBL" id="CP044328">
    <property type="protein sequence ID" value="QGM94314.1"/>
    <property type="molecule type" value="Genomic_DNA"/>
</dbReference>
<dbReference type="PANTHER" id="PTHR43313:SF1">
    <property type="entry name" value="3BETA-HYDROXYSTEROID DEHYDROGENASE DHS-16"/>
    <property type="match status" value="1"/>
</dbReference>
<comment type="similarity">
    <text evidence="1">Belongs to the short-chain dehydrogenases/reductases (SDR) family.</text>
</comment>
<dbReference type="PRINTS" id="PR00080">
    <property type="entry name" value="SDRFAMILY"/>
</dbReference>
<evidence type="ECO:0000313" key="2">
    <source>
        <dbReference type="EMBL" id="QGM94314.1"/>
    </source>
</evidence>
<proteinExistence type="inferred from homology"/>
<dbReference type="Pfam" id="PF00106">
    <property type="entry name" value="adh_short"/>
    <property type="match status" value="1"/>
</dbReference>
<reference evidence="3" key="1">
    <citation type="submission" date="2019-09" db="EMBL/GenBank/DDBJ databases">
        <title>Isolation and complete genome sequencing of Methylocystis species.</title>
        <authorList>
            <person name="Rumah B.L."/>
            <person name="Stead C.E."/>
            <person name="Stevens B.C."/>
            <person name="Minton N.P."/>
            <person name="Grosse-Honebrink A."/>
            <person name="Zhang Y."/>
        </authorList>
    </citation>
    <scope>NUCLEOTIDE SEQUENCE [LARGE SCALE GENOMIC DNA]</scope>
    <source>
        <strain evidence="3">BRCS1</strain>
    </source>
</reference>
<reference evidence="2 3" key="2">
    <citation type="journal article" date="2021" name="AMB Express">
        <title>Isolation and characterisation of Methylocystis spp. for poly-3-hydroxybutyrate production using waste methane feedstocks.</title>
        <authorList>
            <person name="Rumah B.L."/>
            <person name="Stead C.E."/>
            <person name="Claxton Stevens B.H."/>
            <person name="Minton N.P."/>
            <person name="Grosse-Honebrink A."/>
            <person name="Zhang Y."/>
        </authorList>
    </citation>
    <scope>NUCLEOTIDE SEQUENCE [LARGE SCALE GENOMIC DNA]</scope>
    <source>
        <strain evidence="2 3">BRCS1</strain>
    </source>
</reference>
<dbReference type="Proteomes" id="UP000424673">
    <property type="component" value="Chromosome"/>
</dbReference>
<protein>
    <submittedName>
        <fullName evidence="2">SDR family NAD(P)-dependent oxidoreductase</fullName>
    </submittedName>
</protein>
<sequence>MKAVVVTGASTGIGAACVSLLVEKGFLVFASVRKDSDAATLTARHGASVIPLLFDVTDAESIAAAARVVEARLDGATLAGLVNNAGVAVPGPLLHLPIDDFRRQIEVNLIGQLRIIQAFAPLLGAGAQRRGAPGRIVNMSSVAGRFAAPFLGAYAASKFGFEGMSDALRRELMVYGVDVVLIEPGMIATPIWDKAEKTDLALFEGTAYAAPGRRMLKWLIEAGRRAPGPEVVARAVLRALTAPRPPIRIPVVKNRFTDYTLRSLLPTRLVDWLTARRLGLLPK</sequence>
<dbReference type="Gene3D" id="3.40.50.720">
    <property type="entry name" value="NAD(P)-binding Rossmann-like Domain"/>
    <property type="match status" value="1"/>
</dbReference>
<dbReference type="PRINTS" id="PR00081">
    <property type="entry name" value="GDHRDH"/>
</dbReference>
<dbReference type="SUPFAM" id="SSF51735">
    <property type="entry name" value="NAD(P)-binding Rossmann-fold domains"/>
    <property type="match status" value="1"/>
</dbReference>
<dbReference type="PROSITE" id="PS51257">
    <property type="entry name" value="PROKAR_LIPOPROTEIN"/>
    <property type="match status" value="1"/>
</dbReference>
<evidence type="ECO:0000313" key="3">
    <source>
        <dbReference type="Proteomes" id="UP000424673"/>
    </source>
</evidence>
<evidence type="ECO:0000256" key="1">
    <source>
        <dbReference type="RuleBase" id="RU000363"/>
    </source>
</evidence>
<gene>
    <name evidence="2" type="ORF">F7D13_09880</name>
</gene>
<keyword evidence="3" id="KW-1185">Reference proteome</keyword>
<dbReference type="InterPro" id="IPR036291">
    <property type="entry name" value="NAD(P)-bd_dom_sf"/>
</dbReference>
<dbReference type="InterPro" id="IPR002347">
    <property type="entry name" value="SDR_fam"/>
</dbReference>
<accession>A0ABX6EIY1</accession>
<organism evidence="2 3">
    <name type="scientific">Methylocystis rosea</name>
    <dbReference type="NCBI Taxonomy" id="173366"/>
    <lineage>
        <taxon>Bacteria</taxon>
        <taxon>Pseudomonadati</taxon>
        <taxon>Pseudomonadota</taxon>
        <taxon>Alphaproteobacteria</taxon>
        <taxon>Hyphomicrobiales</taxon>
        <taxon>Methylocystaceae</taxon>
        <taxon>Methylocystis</taxon>
    </lineage>
</organism>
<dbReference type="PANTHER" id="PTHR43313">
    <property type="entry name" value="SHORT-CHAIN DEHYDROGENASE/REDUCTASE FAMILY 9C"/>
    <property type="match status" value="1"/>
</dbReference>
<name>A0ABX6EIY1_9HYPH</name>